<dbReference type="EMBL" id="KD249888">
    <property type="protein sequence ID" value="EMS48828.1"/>
    <property type="molecule type" value="Genomic_DNA"/>
</dbReference>
<proteinExistence type="predicted"/>
<accession>M7YES5</accession>
<organism evidence="1">
    <name type="scientific">Triticum urartu</name>
    <name type="common">Red wild einkorn</name>
    <name type="synonym">Crithodium urartu</name>
    <dbReference type="NCBI Taxonomy" id="4572"/>
    <lineage>
        <taxon>Eukaryota</taxon>
        <taxon>Viridiplantae</taxon>
        <taxon>Streptophyta</taxon>
        <taxon>Embryophyta</taxon>
        <taxon>Tracheophyta</taxon>
        <taxon>Spermatophyta</taxon>
        <taxon>Magnoliopsida</taxon>
        <taxon>Liliopsida</taxon>
        <taxon>Poales</taxon>
        <taxon>Poaceae</taxon>
        <taxon>BOP clade</taxon>
        <taxon>Pooideae</taxon>
        <taxon>Triticodae</taxon>
        <taxon>Triticeae</taxon>
        <taxon>Triticinae</taxon>
        <taxon>Triticum</taxon>
    </lineage>
</organism>
<protein>
    <submittedName>
        <fullName evidence="1">Uncharacterized protein</fullName>
    </submittedName>
</protein>
<dbReference type="AlphaFoldDB" id="M7YES5"/>
<evidence type="ECO:0000313" key="1">
    <source>
        <dbReference type="EMBL" id="EMS48828.1"/>
    </source>
</evidence>
<reference evidence="1" key="1">
    <citation type="journal article" date="2013" name="Nature">
        <title>Draft genome of the wheat A-genome progenitor Triticum urartu.</title>
        <authorList>
            <person name="Ling H.Q."/>
            <person name="Zhao S."/>
            <person name="Liu D."/>
            <person name="Wang J."/>
            <person name="Sun H."/>
            <person name="Zhang C."/>
            <person name="Fan H."/>
            <person name="Li D."/>
            <person name="Dong L."/>
            <person name="Tao Y."/>
            <person name="Gao C."/>
            <person name="Wu H."/>
            <person name="Li Y."/>
            <person name="Cui Y."/>
            <person name="Guo X."/>
            <person name="Zheng S."/>
            <person name="Wang B."/>
            <person name="Yu K."/>
            <person name="Liang Q."/>
            <person name="Yang W."/>
            <person name="Lou X."/>
            <person name="Chen J."/>
            <person name="Feng M."/>
            <person name="Jian J."/>
            <person name="Zhang X."/>
            <person name="Luo G."/>
            <person name="Jiang Y."/>
            <person name="Liu J."/>
            <person name="Wang Z."/>
            <person name="Sha Y."/>
            <person name="Zhang B."/>
            <person name="Wu H."/>
            <person name="Tang D."/>
            <person name="Shen Q."/>
            <person name="Xue P."/>
            <person name="Zou S."/>
            <person name="Wang X."/>
            <person name="Liu X."/>
            <person name="Wang F."/>
            <person name="Yang Y."/>
            <person name="An X."/>
            <person name="Dong Z."/>
            <person name="Zhang K."/>
            <person name="Zhang X."/>
            <person name="Luo M.C."/>
            <person name="Dvorak J."/>
            <person name="Tong Y."/>
            <person name="Wang J."/>
            <person name="Yang H."/>
            <person name="Li Z."/>
            <person name="Wang D."/>
            <person name="Zhang A."/>
            <person name="Wang J."/>
        </authorList>
    </citation>
    <scope>NUCLEOTIDE SEQUENCE</scope>
</reference>
<dbReference type="OMA" id="RMLHIKV"/>
<sequence length="107" mass="11707">MDIRVNLKDEWVHLKSDRSSRGLRCYEGVHGDDRRMLHIKVPAIFAIQPAVIAGGLRSDDDDVKVHAGGIGNLTALHTLCVVSVSCMGGMTILKEVKKLTRLCKLGV</sequence>
<name>M7YES5_TRIUA</name>
<gene>
    <name evidence="1" type="ORF">TRIUR3_02554</name>
</gene>